<dbReference type="EMBL" id="JBHSAY010000002">
    <property type="protein sequence ID" value="MFC4129067.1"/>
    <property type="molecule type" value="Genomic_DNA"/>
</dbReference>
<keyword evidence="4" id="KW-1185">Reference proteome</keyword>
<feature type="region of interest" description="Disordered" evidence="1">
    <location>
        <begin position="60"/>
        <end position="105"/>
    </location>
</feature>
<evidence type="ECO:0000313" key="3">
    <source>
        <dbReference type="EMBL" id="MFC4129067.1"/>
    </source>
</evidence>
<keyword evidence="2" id="KW-0812">Transmembrane</keyword>
<keyword evidence="2" id="KW-0472">Membrane</keyword>
<dbReference type="Proteomes" id="UP001595816">
    <property type="component" value="Unassembled WGS sequence"/>
</dbReference>
<sequence length="198" mass="20650">MFADPPHDDHPTLVDTARSGRGRHAVDPPAIRRLLPLLAAGTVIVVLGVVLGLQLSAGTPQHRPEGFTPIASTSAVADPPATASPETSAPAPSPTPAKSSSTRVATSRAVQLTSALRTTIRQLDHAGQLDSDAARSLDRLVRDARRALSGGDLEPGRDRLRVIGETVGRLRSDGELSAAGYATLTKALAQIEDSLTRP</sequence>
<proteinExistence type="predicted"/>
<protein>
    <submittedName>
        <fullName evidence="3">Uncharacterized protein</fullName>
    </submittedName>
</protein>
<reference evidence="4" key="1">
    <citation type="journal article" date="2019" name="Int. J. Syst. Evol. Microbiol.">
        <title>The Global Catalogue of Microorganisms (GCM) 10K type strain sequencing project: providing services to taxonomists for standard genome sequencing and annotation.</title>
        <authorList>
            <consortium name="The Broad Institute Genomics Platform"/>
            <consortium name="The Broad Institute Genome Sequencing Center for Infectious Disease"/>
            <person name="Wu L."/>
            <person name="Ma J."/>
        </authorList>
    </citation>
    <scope>NUCLEOTIDE SEQUENCE [LARGE SCALE GENOMIC DNA]</scope>
    <source>
        <strain evidence="4">CGMCC 4.7289</strain>
    </source>
</reference>
<dbReference type="RefSeq" id="WP_253763270.1">
    <property type="nucleotide sequence ID" value="NZ_JAMZDZ010000001.1"/>
</dbReference>
<feature type="transmembrane region" description="Helical" evidence="2">
    <location>
        <begin position="34"/>
        <end position="53"/>
    </location>
</feature>
<gene>
    <name evidence="3" type="ORF">ACFOZ4_00375</name>
</gene>
<feature type="compositionally biased region" description="Basic and acidic residues" evidence="1">
    <location>
        <begin position="1"/>
        <end position="12"/>
    </location>
</feature>
<organism evidence="3 4">
    <name type="scientific">Hamadaea flava</name>
    <dbReference type="NCBI Taxonomy" id="1742688"/>
    <lineage>
        <taxon>Bacteria</taxon>
        <taxon>Bacillati</taxon>
        <taxon>Actinomycetota</taxon>
        <taxon>Actinomycetes</taxon>
        <taxon>Micromonosporales</taxon>
        <taxon>Micromonosporaceae</taxon>
        <taxon>Hamadaea</taxon>
    </lineage>
</organism>
<accession>A0ABV8LDW6</accession>
<evidence type="ECO:0000313" key="4">
    <source>
        <dbReference type="Proteomes" id="UP001595816"/>
    </source>
</evidence>
<feature type="region of interest" description="Disordered" evidence="1">
    <location>
        <begin position="1"/>
        <end position="24"/>
    </location>
</feature>
<name>A0ABV8LDW6_9ACTN</name>
<feature type="compositionally biased region" description="Low complexity" evidence="1">
    <location>
        <begin position="77"/>
        <end position="102"/>
    </location>
</feature>
<comment type="caution">
    <text evidence="3">The sequence shown here is derived from an EMBL/GenBank/DDBJ whole genome shotgun (WGS) entry which is preliminary data.</text>
</comment>
<evidence type="ECO:0000256" key="1">
    <source>
        <dbReference type="SAM" id="MobiDB-lite"/>
    </source>
</evidence>
<keyword evidence="2" id="KW-1133">Transmembrane helix</keyword>
<evidence type="ECO:0000256" key="2">
    <source>
        <dbReference type="SAM" id="Phobius"/>
    </source>
</evidence>